<evidence type="ECO:0000313" key="1">
    <source>
        <dbReference type="EMBL" id="KAK6756168.1"/>
    </source>
</evidence>
<name>A0ABR1E0T3_NECAM</name>
<accession>A0ABR1E0T3</accession>
<protein>
    <submittedName>
        <fullName evidence="1">Uncharacterized protein</fullName>
    </submittedName>
</protein>
<comment type="caution">
    <text evidence="1">The sequence shown here is derived from an EMBL/GenBank/DDBJ whole genome shotgun (WGS) entry which is preliminary data.</text>
</comment>
<sequence length="105" mass="12176">MRCTGGGHKLPTFNLTTIVATEDRRRFFGHTLRRPTDRFVLGGLSGSKWIRPNGQKRKFWTELVKDDLGTLGMHRQYKEDVCFHGIWNNDEWINSVQALAEDREG</sequence>
<proteinExistence type="predicted"/>
<keyword evidence="2" id="KW-1185">Reference proteome</keyword>
<gene>
    <name evidence="1" type="primary">Necator_chrV.g19306</name>
    <name evidence="1" type="ORF">RB195_014514</name>
</gene>
<evidence type="ECO:0000313" key="2">
    <source>
        <dbReference type="Proteomes" id="UP001303046"/>
    </source>
</evidence>
<organism evidence="1 2">
    <name type="scientific">Necator americanus</name>
    <name type="common">Human hookworm</name>
    <dbReference type="NCBI Taxonomy" id="51031"/>
    <lineage>
        <taxon>Eukaryota</taxon>
        <taxon>Metazoa</taxon>
        <taxon>Ecdysozoa</taxon>
        <taxon>Nematoda</taxon>
        <taxon>Chromadorea</taxon>
        <taxon>Rhabditida</taxon>
        <taxon>Rhabditina</taxon>
        <taxon>Rhabditomorpha</taxon>
        <taxon>Strongyloidea</taxon>
        <taxon>Ancylostomatidae</taxon>
        <taxon>Bunostominae</taxon>
        <taxon>Necator</taxon>
    </lineage>
</organism>
<dbReference type="Proteomes" id="UP001303046">
    <property type="component" value="Unassembled WGS sequence"/>
</dbReference>
<reference evidence="1 2" key="1">
    <citation type="submission" date="2023-08" db="EMBL/GenBank/DDBJ databases">
        <title>A Necator americanus chromosomal reference genome.</title>
        <authorList>
            <person name="Ilik V."/>
            <person name="Petrzelkova K.J."/>
            <person name="Pardy F."/>
            <person name="Fuh T."/>
            <person name="Niatou-Singa F.S."/>
            <person name="Gouil Q."/>
            <person name="Baker L."/>
            <person name="Ritchie M.E."/>
            <person name="Jex A.R."/>
            <person name="Gazzola D."/>
            <person name="Li H."/>
            <person name="Toshio Fujiwara R."/>
            <person name="Zhan B."/>
            <person name="Aroian R.V."/>
            <person name="Pafco B."/>
            <person name="Schwarz E.M."/>
        </authorList>
    </citation>
    <scope>NUCLEOTIDE SEQUENCE [LARGE SCALE GENOMIC DNA]</scope>
    <source>
        <strain evidence="1 2">Aroian</strain>
        <tissue evidence="1">Whole animal</tissue>
    </source>
</reference>
<dbReference type="EMBL" id="JAVFWL010000005">
    <property type="protein sequence ID" value="KAK6756168.1"/>
    <property type="molecule type" value="Genomic_DNA"/>
</dbReference>